<reference evidence="1" key="1">
    <citation type="submission" date="2024-05" db="EMBL/GenBank/DDBJ databases">
        <title>Isolation and characterization of Sporomusa carbonis sp. nov., a carboxydotrophic hydrogenogen in the genus of Sporomusa isolated from a charcoal burning pile.</title>
        <authorList>
            <person name="Boeer T."/>
            <person name="Rosenbaum F."/>
            <person name="Eysell L."/>
            <person name="Mueller V."/>
            <person name="Daniel R."/>
            <person name="Poehlein A."/>
        </authorList>
    </citation>
    <scope>NUCLEOTIDE SEQUENCE [LARGE SCALE GENOMIC DNA]</scope>
    <source>
        <strain evidence="1">DSM 10669</strain>
    </source>
</reference>
<evidence type="ECO:0000313" key="1">
    <source>
        <dbReference type="EMBL" id="XFO64840.1"/>
    </source>
</evidence>
<sequence length="42" mass="4682">MCFRPAAVSKPIECPNCKKKVASVGGKRLKQCPYCKEDLPEK</sequence>
<dbReference type="EMBL" id="CP155573">
    <property type="protein sequence ID" value="XFO64840.1"/>
    <property type="molecule type" value="Genomic_DNA"/>
</dbReference>
<accession>A0ABZ3IGP0</accession>
<protein>
    <submittedName>
        <fullName evidence="1">Uncharacterized protein</fullName>
    </submittedName>
</protein>
<evidence type="ECO:0000313" key="2">
    <source>
        <dbReference type="Proteomes" id="UP000216752"/>
    </source>
</evidence>
<name>A0ABZ3IGP0_9FIRM</name>
<proteinExistence type="predicted"/>
<keyword evidence="2" id="KW-1185">Reference proteome</keyword>
<organism evidence="1 2">
    <name type="scientific">Sporomusa silvacetica DSM 10669</name>
    <dbReference type="NCBI Taxonomy" id="1123289"/>
    <lineage>
        <taxon>Bacteria</taxon>
        <taxon>Bacillati</taxon>
        <taxon>Bacillota</taxon>
        <taxon>Negativicutes</taxon>
        <taxon>Selenomonadales</taxon>
        <taxon>Sporomusaceae</taxon>
        <taxon>Sporomusa</taxon>
    </lineage>
</organism>
<dbReference type="Proteomes" id="UP000216752">
    <property type="component" value="Chromosome"/>
</dbReference>
<gene>
    <name evidence="1" type="ORF">SPSIL_009490</name>
</gene>